<dbReference type="Proteomes" id="UP001154282">
    <property type="component" value="Unassembled WGS sequence"/>
</dbReference>
<evidence type="ECO:0000256" key="1">
    <source>
        <dbReference type="SAM" id="MobiDB-lite"/>
    </source>
</evidence>
<keyword evidence="4" id="KW-1185">Reference proteome</keyword>
<proteinExistence type="predicted"/>
<reference evidence="3" key="1">
    <citation type="submission" date="2022-08" db="EMBL/GenBank/DDBJ databases">
        <authorList>
            <person name="Gutierrez-Valencia J."/>
        </authorList>
    </citation>
    <scope>NUCLEOTIDE SEQUENCE</scope>
</reference>
<dbReference type="Pfam" id="PF10536">
    <property type="entry name" value="PMD"/>
    <property type="match status" value="1"/>
</dbReference>
<feature type="compositionally biased region" description="Polar residues" evidence="1">
    <location>
        <begin position="229"/>
        <end position="254"/>
    </location>
</feature>
<name>A0AAV0RJF2_9ROSI</name>
<dbReference type="InterPro" id="IPR044824">
    <property type="entry name" value="MAIN-like"/>
</dbReference>
<organism evidence="3 4">
    <name type="scientific">Linum tenue</name>
    <dbReference type="NCBI Taxonomy" id="586396"/>
    <lineage>
        <taxon>Eukaryota</taxon>
        <taxon>Viridiplantae</taxon>
        <taxon>Streptophyta</taxon>
        <taxon>Embryophyta</taxon>
        <taxon>Tracheophyta</taxon>
        <taxon>Spermatophyta</taxon>
        <taxon>Magnoliopsida</taxon>
        <taxon>eudicotyledons</taxon>
        <taxon>Gunneridae</taxon>
        <taxon>Pentapetalae</taxon>
        <taxon>rosids</taxon>
        <taxon>fabids</taxon>
        <taxon>Malpighiales</taxon>
        <taxon>Linaceae</taxon>
        <taxon>Linum</taxon>
    </lineage>
</organism>
<evidence type="ECO:0000313" key="3">
    <source>
        <dbReference type="EMBL" id="CAI0557480.1"/>
    </source>
</evidence>
<gene>
    <name evidence="3" type="ORF">LITE_LOCUS48385</name>
</gene>
<dbReference type="PANTHER" id="PTHR46033">
    <property type="entry name" value="PROTEIN MAIN-LIKE 2"/>
    <property type="match status" value="1"/>
</dbReference>
<feature type="non-terminal residue" evidence="3">
    <location>
        <position position="1"/>
    </location>
</feature>
<dbReference type="PANTHER" id="PTHR46033:SF8">
    <property type="entry name" value="PROTEIN MAINTENANCE OF MERISTEMS-LIKE"/>
    <property type="match status" value="1"/>
</dbReference>
<dbReference type="InterPro" id="IPR019557">
    <property type="entry name" value="AminoTfrase-like_pln_mobile"/>
</dbReference>
<comment type="caution">
    <text evidence="3">The sequence shown here is derived from an EMBL/GenBank/DDBJ whole genome shotgun (WGS) entry which is preliminary data.</text>
</comment>
<feature type="domain" description="Aminotransferase-like plant mobile" evidence="2">
    <location>
        <begin position="5"/>
        <end position="233"/>
    </location>
</feature>
<dbReference type="GO" id="GO:0010073">
    <property type="term" value="P:meristem maintenance"/>
    <property type="evidence" value="ECO:0007669"/>
    <property type="project" value="InterPro"/>
</dbReference>
<accession>A0AAV0RJF2</accession>
<evidence type="ECO:0000313" key="4">
    <source>
        <dbReference type="Proteomes" id="UP001154282"/>
    </source>
</evidence>
<feature type="region of interest" description="Disordered" evidence="1">
    <location>
        <begin position="223"/>
        <end position="254"/>
    </location>
</feature>
<protein>
    <recommendedName>
        <fullName evidence="2">Aminotransferase-like plant mobile domain-containing protein</fullName>
    </recommendedName>
</protein>
<dbReference type="EMBL" id="CAMGYJ010000011">
    <property type="protein sequence ID" value="CAI0557480.1"/>
    <property type="molecule type" value="Genomic_DNA"/>
</dbReference>
<sequence>AGQVSIPWLVEHIQKEVNLGPDTPEDQVERYARVYLIRLVGGFLFSDKENWWIQGMWLSLLLGDWDEIGGKSWGSAVLAGIYRELCTCSRLRGKQAGGAMFILQLWAWELLPMFAPRDPREFWGPDEELRFLANPPYGVKWIGANTNDHQPEHSLLFYRDEFDKPWWNQVTWDPYPPQVIEIHRLRHPQDVETWLCKVPLICWHMVEWHLPDRALRQYRMEQPIPASPPQGSRSSMPSTCDTNQRIGSASMSSTSTFGRIERLGLSKVYRRRGQWGTTMDTWCGIGNSHLDGCQSKVLCGERW</sequence>
<dbReference type="AlphaFoldDB" id="A0AAV0RJF2"/>
<evidence type="ECO:0000259" key="2">
    <source>
        <dbReference type="Pfam" id="PF10536"/>
    </source>
</evidence>